<organism evidence="5 6">
    <name type="scientific">Camellia sinensis</name>
    <name type="common">Tea plant</name>
    <name type="synonym">Thea sinensis</name>
    <dbReference type="NCBI Taxonomy" id="4442"/>
    <lineage>
        <taxon>Eukaryota</taxon>
        <taxon>Viridiplantae</taxon>
        <taxon>Streptophyta</taxon>
        <taxon>Embryophyta</taxon>
        <taxon>Tracheophyta</taxon>
        <taxon>Spermatophyta</taxon>
        <taxon>Magnoliopsida</taxon>
        <taxon>eudicotyledons</taxon>
        <taxon>Gunneridae</taxon>
        <taxon>Pentapetalae</taxon>
        <taxon>asterids</taxon>
        <taxon>Ericales</taxon>
        <taxon>Theaceae</taxon>
        <taxon>Camellia</taxon>
    </lineage>
</organism>
<sequence>MAKMDSEEWFNGGGDEEGYDAVVVGSGYGGSVAACRMSMAGIKVCLMEKGRQWQAHDFPTDVFKFMSALRMENTNLGFTFGPKDAVFQVILSLWIFMCT</sequence>
<dbReference type="InterPro" id="IPR036188">
    <property type="entry name" value="FAD/NAD-bd_sf"/>
</dbReference>
<evidence type="ECO:0000256" key="2">
    <source>
        <dbReference type="ARBA" id="ARBA00022630"/>
    </source>
</evidence>
<evidence type="ECO:0000313" key="5">
    <source>
        <dbReference type="EMBL" id="KAF5940565.1"/>
    </source>
</evidence>
<dbReference type="PANTHER" id="PTHR47470">
    <property type="entry name" value="CHOLESTEROL OXIDASE"/>
    <property type="match status" value="1"/>
</dbReference>
<reference evidence="5 6" key="2">
    <citation type="submission" date="2020-07" db="EMBL/GenBank/DDBJ databases">
        <title>Genome assembly of wild tea tree DASZ reveals pedigree and selection history of tea varieties.</title>
        <authorList>
            <person name="Zhang W."/>
        </authorList>
    </citation>
    <scope>NUCLEOTIDE SEQUENCE [LARGE SCALE GENOMIC DNA]</scope>
    <source>
        <strain evidence="6">cv. G240</strain>
        <tissue evidence="5">Leaf</tissue>
    </source>
</reference>
<dbReference type="PROSITE" id="PS51257">
    <property type="entry name" value="PROKAR_LIPOPROTEIN"/>
    <property type="match status" value="1"/>
</dbReference>
<evidence type="ECO:0008006" key="7">
    <source>
        <dbReference type="Google" id="ProtNLM"/>
    </source>
</evidence>
<keyword evidence="3" id="KW-0274">FAD</keyword>
<evidence type="ECO:0000256" key="1">
    <source>
        <dbReference type="ARBA" id="ARBA00001974"/>
    </source>
</evidence>
<dbReference type="Gene3D" id="3.50.50.60">
    <property type="entry name" value="FAD/NAD(P)-binding domain"/>
    <property type="match status" value="1"/>
</dbReference>
<keyword evidence="2" id="KW-0285">Flavoprotein</keyword>
<dbReference type="EMBL" id="JACBKZ010000010">
    <property type="protein sequence ID" value="KAF5940565.1"/>
    <property type="molecule type" value="Genomic_DNA"/>
</dbReference>
<evidence type="ECO:0000313" key="6">
    <source>
        <dbReference type="Proteomes" id="UP000593564"/>
    </source>
</evidence>
<protein>
    <recommendedName>
        <fullName evidence="7">FAD-dependent oxidoreductase 2 FAD binding domain-containing protein</fullName>
    </recommendedName>
</protein>
<dbReference type="Proteomes" id="UP000593564">
    <property type="component" value="Unassembled WGS sequence"/>
</dbReference>
<name>A0A7J7GK04_CAMSI</name>
<comment type="caution">
    <text evidence="5">The sequence shown here is derived from an EMBL/GenBank/DDBJ whole genome shotgun (WGS) entry which is preliminary data.</text>
</comment>
<dbReference type="GO" id="GO:0016491">
    <property type="term" value="F:oxidoreductase activity"/>
    <property type="evidence" value="ECO:0007669"/>
    <property type="project" value="UniProtKB-KW"/>
</dbReference>
<evidence type="ECO:0000256" key="4">
    <source>
        <dbReference type="ARBA" id="ARBA00023002"/>
    </source>
</evidence>
<dbReference type="PANTHER" id="PTHR47470:SF1">
    <property type="entry name" value="FAD-DEPENDENT OXIDOREDUCTASE 2 FAD BINDING DOMAIN-CONTAINING PROTEIN"/>
    <property type="match status" value="1"/>
</dbReference>
<keyword evidence="4" id="KW-0560">Oxidoreductase</keyword>
<comment type="cofactor">
    <cofactor evidence="1">
        <name>FAD</name>
        <dbReference type="ChEBI" id="CHEBI:57692"/>
    </cofactor>
</comment>
<dbReference type="AlphaFoldDB" id="A0A7J7GK04"/>
<evidence type="ECO:0000256" key="3">
    <source>
        <dbReference type="ARBA" id="ARBA00022827"/>
    </source>
</evidence>
<proteinExistence type="predicted"/>
<dbReference type="InterPro" id="IPR052542">
    <property type="entry name" value="Cholesterol_Oxidase"/>
</dbReference>
<reference evidence="6" key="1">
    <citation type="journal article" date="2020" name="Nat. Commun.">
        <title>Genome assembly of wild tea tree DASZ reveals pedigree and selection history of tea varieties.</title>
        <authorList>
            <person name="Zhang W."/>
            <person name="Zhang Y."/>
            <person name="Qiu H."/>
            <person name="Guo Y."/>
            <person name="Wan H."/>
            <person name="Zhang X."/>
            <person name="Scossa F."/>
            <person name="Alseekh S."/>
            <person name="Zhang Q."/>
            <person name="Wang P."/>
            <person name="Xu L."/>
            <person name="Schmidt M.H."/>
            <person name="Jia X."/>
            <person name="Li D."/>
            <person name="Zhu A."/>
            <person name="Guo F."/>
            <person name="Chen W."/>
            <person name="Ni D."/>
            <person name="Usadel B."/>
            <person name="Fernie A.R."/>
            <person name="Wen W."/>
        </authorList>
    </citation>
    <scope>NUCLEOTIDE SEQUENCE [LARGE SCALE GENOMIC DNA]</scope>
    <source>
        <strain evidence="6">cv. G240</strain>
    </source>
</reference>
<keyword evidence="6" id="KW-1185">Reference proteome</keyword>
<dbReference type="Pfam" id="PF13450">
    <property type="entry name" value="NAD_binding_8"/>
    <property type="match status" value="1"/>
</dbReference>
<gene>
    <name evidence="5" type="ORF">HYC85_021732</name>
</gene>
<dbReference type="SUPFAM" id="SSF51905">
    <property type="entry name" value="FAD/NAD(P)-binding domain"/>
    <property type="match status" value="1"/>
</dbReference>
<accession>A0A7J7GK04</accession>